<evidence type="ECO:0000313" key="3">
    <source>
        <dbReference type="Proteomes" id="UP000805614"/>
    </source>
</evidence>
<protein>
    <submittedName>
        <fullName evidence="2">Uncharacterized protein</fullName>
    </submittedName>
</protein>
<accession>A0ABR7LZT8</accession>
<keyword evidence="3" id="KW-1185">Reference proteome</keyword>
<gene>
    <name evidence="2" type="ORF">HKK74_33015</name>
</gene>
<feature type="region of interest" description="Disordered" evidence="1">
    <location>
        <begin position="61"/>
        <end position="111"/>
    </location>
</feature>
<proteinExistence type="predicted"/>
<reference evidence="2 3" key="1">
    <citation type="submission" date="2020-06" db="EMBL/GenBank/DDBJ databases">
        <title>Actinomadura xiongansis sp. nov., isolated from soil of Baiyangdian.</title>
        <authorList>
            <person name="Zhang X."/>
        </authorList>
    </citation>
    <scope>NUCLEOTIDE SEQUENCE [LARGE SCALE GENOMIC DNA]</scope>
    <source>
        <strain evidence="2 3">HBUM206468</strain>
    </source>
</reference>
<dbReference type="RefSeq" id="WP_187247322.1">
    <property type="nucleotide sequence ID" value="NZ_BAAAOK010000017.1"/>
</dbReference>
<evidence type="ECO:0000256" key="1">
    <source>
        <dbReference type="SAM" id="MobiDB-lite"/>
    </source>
</evidence>
<dbReference type="Proteomes" id="UP000805614">
    <property type="component" value="Unassembled WGS sequence"/>
</dbReference>
<comment type="caution">
    <text evidence="2">The sequence shown here is derived from an EMBL/GenBank/DDBJ whole genome shotgun (WGS) entry which is preliminary data.</text>
</comment>
<organism evidence="2 3">
    <name type="scientific">Actinomadura alba</name>
    <dbReference type="NCBI Taxonomy" id="406431"/>
    <lineage>
        <taxon>Bacteria</taxon>
        <taxon>Bacillati</taxon>
        <taxon>Actinomycetota</taxon>
        <taxon>Actinomycetes</taxon>
        <taxon>Streptosporangiales</taxon>
        <taxon>Thermomonosporaceae</taxon>
        <taxon>Actinomadura</taxon>
    </lineage>
</organism>
<evidence type="ECO:0000313" key="2">
    <source>
        <dbReference type="EMBL" id="MBC6470276.1"/>
    </source>
</evidence>
<dbReference type="EMBL" id="JABVEC010000039">
    <property type="protein sequence ID" value="MBC6470276.1"/>
    <property type="molecule type" value="Genomic_DNA"/>
</dbReference>
<feature type="compositionally biased region" description="Basic and acidic residues" evidence="1">
    <location>
        <begin position="101"/>
        <end position="111"/>
    </location>
</feature>
<sequence>MNDDLTPERLGTLVQVFVQIFTATPEDLPIVERARITMLRLPDEAAQEIGHLAAEIAEVAATRPREEQASDPAPPARPNAAPSHGQKANGPAATTGLPHQSPERATSKVAD</sequence>
<name>A0ABR7LZT8_9ACTN</name>